<comment type="caution">
    <text evidence="1">The sequence shown here is derived from an EMBL/GenBank/DDBJ whole genome shotgun (WGS) entry which is preliminary data.</text>
</comment>
<keyword evidence="2" id="KW-1185">Reference proteome</keyword>
<name>A0AAX6G132_IRIPA</name>
<organism evidence="1 2">
    <name type="scientific">Iris pallida</name>
    <name type="common">Sweet iris</name>
    <dbReference type="NCBI Taxonomy" id="29817"/>
    <lineage>
        <taxon>Eukaryota</taxon>
        <taxon>Viridiplantae</taxon>
        <taxon>Streptophyta</taxon>
        <taxon>Embryophyta</taxon>
        <taxon>Tracheophyta</taxon>
        <taxon>Spermatophyta</taxon>
        <taxon>Magnoliopsida</taxon>
        <taxon>Liliopsida</taxon>
        <taxon>Asparagales</taxon>
        <taxon>Iridaceae</taxon>
        <taxon>Iridoideae</taxon>
        <taxon>Irideae</taxon>
        <taxon>Iris</taxon>
    </lineage>
</organism>
<reference evidence="1" key="1">
    <citation type="journal article" date="2023" name="GigaByte">
        <title>Genome assembly of the bearded iris, Iris pallida Lam.</title>
        <authorList>
            <person name="Bruccoleri R.E."/>
            <person name="Oakeley E.J."/>
            <person name="Faust A.M.E."/>
            <person name="Altorfer M."/>
            <person name="Dessus-Babus S."/>
            <person name="Burckhardt D."/>
            <person name="Oertli M."/>
            <person name="Naumann U."/>
            <person name="Petersen F."/>
            <person name="Wong J."/>
        </authorList>
    </citation>
    <scope>NUCLEOTIDE SEQUENCE</scope>
    <source>
        <strain evidence="1">GSM-AAB239-AS_SAM_17_03QT</strain>
    </source>
</reference>
<dbReference type="Proteomes" id="UP001140949">
    <property type="component" value="Unassembled WGS sequence"/>
</dbReference>
<gene>
    <name evidence="1" type="ORF">M6B38_130185</name>
</gene>
<accession>A0AAX6G132</accession>
<evidence type="ECO:0000313" key="2">
    <source>
        <dbReference type="Proteomes" id="UP001140949"/>
    </source>
</evidence>
<reference evidence="1" key="2">
    <citation type="submission" date="2023-04" db="EMBL/GenBank/DDBJ databases">
        <authorList>
            <person name="Bruccoleri R.E."/>
            <person name="Oakeley E.J."/>
            <person name="Faust A.-M."/>
            <person name="Dessus-Babus S."/>
            <person name="Altorfer M."/>
            <person name="Burckhardt D."/>
            <person name="Oertli M."/>
            <person name="Naumann U."/>
            <person name="Petersen F."/>
            <person name="Wong J."/>
        </authorList>
    </citation>
    <scope>NUCLEOTIDE SEQUENCE</scope>
    <source>
        <strain evidence="1">GSM-AAB239-AS_SAM_17_03QT</strain>
        <tissue evidence="1">Leaf</tissue>
    </source>
</reference>
<sequence length="61" mass="6954">MILFLVMVHIIYPYPKKMCWLPLIVELKGVLMADTGCWILLMVLNDENLKLAKNEGAACCE</sequence>
<evidence type="ECO:0000313" key="1">
    <source>
        <dbReference type="EMBL" id="KAJ6822045.1"/>
    </source>
</evidence>
<proteinExistence type="predicted"/>
<protein>
    <submittedName>
        <fullName evidence="1">Importin beta-like SAD2</fullName>
    </submittedName>
</protein>
<dbReference type="EMBL" id="JANAVB010024622">
    <property type="protein sequence ID" value="KAJ6822045.1"/>
    <property type="molecule type" value="Genomic_DNA"/>
</dbReference>
<dbReference type="AlphaFoldDB" id="A0AAX6G132"/>